<feature type="transmembrane region" description="Helical" evidence="5">
    <location>
        <begin position="70"/>
        <end position="90"/>
    </location>
</feature>
<dbReference type="GeneID" id="54782741"/>
<dbReference type="Pfam" id="PF01284">
    <property type="entry name" value="MARVEL"/>
    <property type="match status" value="1"/>
</dbReference>
<protein>
    <recommendedName>
        <fullName evidence="6">MARVEL domain-containing protein</fullName>
    </recommendedName>
</protein>
<feature type="transmembrane region" description="Helical" evidence="5">
    <location>
        <begin position="12"/>
        <end position="31"/>
    </location>
</feature>
<proteinExistence type="predicted"/>
<dbReference type="InterPro" id="IPR008253">
    <property type="entry name" value="Marvel"/>
</dbReference>
<name>A0A642UIT3_DIURU</name>
<organism evidence="7 8">
    <name type="scientific">Diutina rugosa</name>
    <name type="common">Yeast</name>
    <name type="synonym">Candida rugosa</name>
    <dbReference type="NCBI Taxonomy" id="5481"/>
    <lineage>
        <taxon>Eukaryota</taxon>
        <taxon>Fungi</taxon>
        <taxon>Dikarya</taxon>
        <taxon>Ascomycota</taxon>
        <taxon>Saccharomycotina</taxon>
        <taxon>Pichiomycetes</taxon>
        <taxon>Debaryomycetaceae</taxon>
        <taxon>Diutina</taxon>
    </lineage>
</organism>
<dbReference type="Proteomes" id="UP000449547">
    <property type="component" value="Unassembled WGS sequence"/>
</dbReference>
<dbReference type="VEuPathDB" id="FungiDB:DIURU_004090"/>
<dbReference type="OrthoDB" id="4067276at2759"/>
<evidence type="ECO:0000256" key="4">
    <source>
        <dbReference type="ARBA" id="ARBA00023136"/>
    </source>
</evidence>
<feature type="transmembrane region" description="Helical" evidence="5">
    <location>
        <begin position="121"/>
        <end position="146"/>
    </location>
</feature>
<keyword evidence="3 5" id="KW-1133">Transmembrane helix</keyword>
<dbReference type="GO" id="GO:0016020">
    <property type="term" value="C:membrane"/>
    <property type="evidence" value="ECO:0007669"/>
    <property type="project" value="UniProtKB-SubCell"/>
</dbReference>
<evidence type="ECO:0000313" key="7">
    <source>
        <dbReference type="EMBL" id="KAA8899833.1"/>
    </source>
</evidence>
<evidence type="ECO:0000259" key="6">
    <source>
        <dbReference type="Pfam" id="PF01284"/>
    </source>
</evidence>
<gene>
    <name evidence="7" type="ORF">DIURU_004090</name>
</gene>
<keyword evidence="4 5" id="KW-0472">Membrane</keyword>
<dbReference type="EMBL" id="SWFT01000120">
    <property type="protein sequence ID" value="KAA8899833.1"/>
    <property type="molecule type" value="Genomic_DNA"/>
</dbReference>
<dbReference type="OMA" id="ICAVINF"/>
<keyword evidence="2 5" id="KW-0812">Transmembrane</keyword>
<sequence length="188" mass="20652">MDLLGPVYLGRVLRLCQFVFTIIAMGLALGIDSGLAHPHTTFVFAVTILTYVWIIPMWFATIIRYYPAHVIFVGEVLMSIFWLCAMAISLSDYASKSCTVVNTVGDATYTETDSKCEIGKALAGFATVVWVFFLVTLALVVTFIVYPISSQVGLPALWTSVTDNAFYPGGVFCGEVYVKTHPPIDVEE</sequence>
<feature type="domain" description="MARVEL" evidence="6">
    <location>
        <begin position="12"/>
        <end position="139"/>
    </location>
</feature>
<keyword evidence="8" id="KW-1185">Reference proteome</keyword>
<evidence type="ECO:0000256" key="1">
    <source>
        <dbReference type="ARBA" id="ARBA00004141"/>
    </source>
</evidence>
<evidence type="ECO:0000256" key="5">
    <source>
        <dbReference type="SAM" id="Phobius"/>
    </source>
</evidence>
<dbReference type="PANTHER" id="PTHR37451">
    <property type="entry name" value="MARVEL DOMAIN"/>
    <property type="match status" value="1"/>
</dbReference>
<feature type="transmembrane region" description="Helical" evidence="5">
    <location>
        <begin position="43"/>
        <end position="63"/>
    </location>
</feature>
<comment type="subcellular location">
    <subcellularLocation>
        <location evidence="1">Membrane</location>
        <topology evidence="1">Multi-pass membrane protein</topology>
    </subcellularLocation>
</comment>
<evidence type="ECO:0000256" key="2">
    <source>
        <dbReference type="ARBA" id="ARBA00022692"/>
    </source>
</evidence>
<comment type="caution">
    <text evidence="7">The sequence shown here is derived from an EMBL/GenBank/DDBJ whole genome shotgun (WGS) entry which is preliminary data.</text>
</comment>
<evidence type="ECO:0000256" key="3">
    <source>
        <dbReference type="ARBA" id="ARBA00022989"/>
    </source>
</evidence>
<accession>A0A642UIT3</accession>
<dbReference type="RefSeq" id="XP_034011111.1">
    <property type="nucleotide sequence ID" value="XM_034156925.1"/>
</dbReference>
<reference evidence="7 8" key="1">
    <citation type="submission" date="2019-07" db="EMBL/GenBank/DDBJ databases">
        <title>Genome assembly of two rare yeast pathogens: Diutina rugosa and Trichomonascus ciferrii.</title>
        <authorList>
            <person name="Mixao V."/>
            <person name="Saus E."/>
            <person name="Hansen A."/>
            <person name="Lass-Flor C."/>
            <person name="Gabaldon T."/>
        </authorList>
    </citation>
    <scope>NUCLEOTIDE SEQUENCE [LARGE SCALE GENOMIC DNA]</scope>
    <source>
        <strain evidence="7 8">CBS 613</strain>
    </source>
</reference>
<evidence type="ECO:0000313" key="8">
    <source>
        <dbReference type="Proteomes" id="UP000449547"/>
    </source>
</evidence>
<dbReference type="AlphaFoldDB" id="A0A642UIT3"/>
<dbReference type="PANTHER" id="PTHR37451:SF1">
    <property type="entry name" value="MARVEL DOMAIN-CONTAINING PROTEIN"/>
    <property type="match status" value="1"/>
</dbReference>